<name>A0A1G1YLY1_9BACT</name>
<comment type="caution">
    <text evidence="2">The sequence shown here is derived from an EMBL/GenBank/DDBJ whole genome shotgun (WGS) entry which is preliminary data.</text>
</comment>
<dbReference type="AlphaFoldDB" id="A0A1G1YLY1"/>
<protein>
    <recommendedName>
        <fullName evidence="4">Antitoxin</fullName>
    </recommendedName>
</protein>
<dbReference type="STRING" id="1797542.A3J59_02085"/>
<dbReference type="EMBL" id="MHIL01000003">
    <property type="protein sequence ID" value="OGY52457.1"/>
    <property type="molecule type" value="Genomic_DNA"/>
</dbReference>
<dbReference type="Proteomes" id="UP000177310">
    <property type="component" value="Unassembled WGS sequence"/>
</dbReference>
<evidence type="ECO:0000313" key="2">
    <source>
        <dbReference type="EMBL" id="OGY52457.1"/>
    </source>
</evidence>
<feature type="region of interest" description="Disordered" evidence="1">
    <location>
        <begin position="89"/>
        <end position="123"/>
    </location>
</feature>
<organism evidence="2 3">
    <name type="scientific">Candidatus Buchananbacteria bacterium RIFCSPHIGHO2_02_FULL_56_16</name>
    <dbReference type="NCBI Taxonomy" id="1797542"/>
    <lineage>
        <taxon>Bacteria</taxon>
        <taxon>Candidatus Buchananiibacteriota</taxon>
    </lineage>
</organism>
<sequence length="123" mass="13994">MASHMEKIISLIKRTGDRCVVVDVEGNPLYVMLSLTEYEKLISGSENLAALNEDEMLDKINRDVASWRASQQEQQLRDWDSVEHAISEAKGTQGVPPAANVENSLNQEDNKHKEDQYYFEPIE</sequence>
<evidence type="ECO:0000256" key="1">
    <source>
        <dbReference type="SAM" id="MobiDB-lite"/>
    </source>
</evidence>
<gene>
    <name evidence="2" type="ORF">A3J59_02085</name>
</gene>
<proteinExistence type="predicted"/>
<reference evidence="2 3" key="1">
    <citation type="journal article" date="2016" name="Nat. Commun.">
        <title>Thousands of microbial genomes shed light on interconnected biogeochemical processes in an aquifer system.</title>
        <authorList>
            <person name="Anantharaman K."/>
            <person name="Brown C.T."/>
            <person name="Hug L.A."/>
            <person name="Sharon I."/>
            <person name="Castelle C.J."/>
            <person name="Probst A.J."/>
            <person name="Thomas B.C."/>
            <person name="Singh A."/>
            <person name="Wilkins M.J."/>
            <person name="Karaoz U."/>
            <person name="Brodie E.L."/>
            <person name="Williams K.H."/>
            <person name="Hubbard S.S."/>
            <person name="Banfield J.F."/>
        </authorList>
    </citation>
    <scope>NUCLEOTIDE SEQUENCE [LARGE SCALE GENOMIC DNA]</scope>
</reference>
<accession>A0A1G1YLY1</accession>
<evidence type="ECO:0008006" key="4">
    <source>
        <dbReference type="Google" id="ProtNLM"/>
    </source>
</evidence>
<evidence type="ECO:0000313" key="3">
    <source>
        <dbReference type="Proteomes" id="UP000177310"/>
    </source>
</evidence>